<gene>
    <name evidence="1" type="ORF">E6C70_05840</name>
</gene>
<proteinExistence type="predicted"/>
<evidence type="ECO:0000313" key="1">
    <source>
        <dbReference type="EMBL" id="THG35562.1"/>
    </source>
</evidence>
<dbReference type="AlphaFoldDB" id="A0A4S4FZC3"/>
<accession>A0A4S4FZC3</accession>
<keyword evidence="2" id="KW-1185">Reference proteome</keyword>
<evidence type="ECO:0000313" key="2">
    <source>
        <dbReference type="Proteomes" id="UP000307380"/>
    </source>
</evidence>
<organism evidence="1 2">
    <name type="scientific">Orlajensenia flava</name>
    <dbReference type="NCBI Taxonomy" id="2565934"/>
    <lineage>
        <taxon>Bacteria</taxon>
        <taxon>Bacillati</taxon>
        <taxon>Actinomycetota</taxon>
        <taxon>Actinomycetes</taxon>
        <taxon>Micrococcales</taxon>
        <taxon>Microbacteriaceae</taxon>
        <taxon>Orlajensenia</taxon>
    </lineage>
</organism>
<dbReference type="SUPFAM" id="SSF52540">
    <property type="entry name" value="P-loop containing nucleoside triphosphate hydrolases"/>
    <property type="match status" value="1"/>
</dbReference>
<dbReference type="RefSeq" id="WP_136423107.1">
    <property type="nucleotide sequence ID" value="NZ_SSSN01000003.1"/>
</dbReference>
<protein>
    <recommendedName>
        <fullName evidence="3">Uridine kinase</fullName>
    </recommendedName>
</protein>
<comment type="caution">
    <text evidence="1">The sequence shown here is derived from an EMBL/GenBank/DDBJ whole genome shotgun (WGS) entry which is preliminary data.</text>
</comment>
<dbReference type="OrthoDB" id="572586at2"/>
<sequence>MELVATPRVRFLRDLAQEILHNNGRGRTIIAIDGPLRSGKSEFGDDLASVFRERGHPVFRASLEFFHRTRAEQNAFGADTPERYYRYGFDYSVLRRVLLEPFRLAGSTGFVTAAFDPSRDMRIEPKWLTGPPDATLIIDGRFINRPELRAQWNWSAYLDAPVTDAADALYHRDDDPASLATAVIDDTEPSRPRRVFLDAC</sequence>
<dbReference type="EMBL" id="SSSN01000003">
    <property type="protein sequence ID" value="THG35562.1"/>
    <property type="molecule type" value="Genomic_DNA"/>
</dbReference>
<name>A0A4S4FZC3_9MICO</name>
<dbReference type="Proteomes" id="UP000307380">
    <property type="component" value="Unassembled WGS sequence"/>
</dbReference>
<reference evidence="1 2" key="1">
    <citation type="submission" date="2019-04" db="EMBL/GenBank/DDBJ databases">
        <authorList>
            <person name="Jiang L."/>
        </authorList>
    </citation>
    <scope>NUCLEOTIDE SEQUENCE [LARGE SCALE GENOMIC DNA]</scope>
    <source>
        <strain evidence="1 2">YIM 131861</strain>
    </source>
</reference>
<dbReference type="InterPro" id="IPR027417">
    <property type="entry name" value="P-loop_NTPase"/>
</dbReference>
<evidence type="ECO:0008006" key="3">
    <source>
        <dbReference type="Google" id="ProtNLM"/>
    </source>
</evidence>
<dbReference type="Gene3D" id="3.40.50.300">
    <property type="entry name" value="P-loop containing nucleotide triphosphate hydrolases"/>
    <property type="match status" value="1"/>
</dbReference>